<keyword evidence="3" id="KW-1185">Reference proteome</keyword>
<gene>
    <name evidence="2" type="ORF">ACOC_LOCUS4131</name>
</gene>
<dbReference type="SUPFAM" id="SSF53254">
    <property type="entry name" value="Phosphoglycerate mutase-like"/>
    <property type="match status" value="1"/>
</dbReference>
<reference evidence="2 3" key="2">
    <citation type="submission" date="2018-11" db="EMBL/GenBank/DDBJ databases">
        <authorList>
            <consortium name="Pathogen Informatics"/>
        </authorList>
    </citation>
    <scope>NUCLEOTIDE SEQUENCE [LARGE SCALE GENOMIC DNA]</scope>
    <source>
        <strain evidence="2 3">Costa Rica</strain>
    </source>
</reference>
<keyword evidence="1" id="KW-0472">Membrane</keyword>
<keyword evidence="1" id="KW-1133">Transmembrane helix</keyword>
<dbReference type="WBParaSite" id="ACOC_0000413001-mRNA-1">
    <property type="protein sequence ID" value="ACOC_0000413001-mRNA-1"/>
    <property type="gene ID" value="ACOC_0000413001"/>
</dbReference>
<dbReference type="Proteomes" id="UP000267027">
    <property type="component" value="Unassembled WGS sequence"/>
</dbReference>
<dbReference type="InterPro" id="IPR029033">
    <property type="entry name" value="His_PPase_superfam"/>
</dbReference>
<dbReference type="EMBL" id="UYYA01002120">
    <property type="protein sequence ID" value="VDM55716.1"/>
    <property type="molecule type" value="Genomic_DNA"/>
</dbReference>
<dbReference type="STRING" id="334426.A0A0R3PIF3"/>
<accession>A0A0R3PIF3</accession>
<name>A0A0R3PIF3_ANGCS</name>
<sequence>MREKQPLWIFKRWPQYNDRSTLDIITEMRRVQRITKFNSTAKATVLIIIVFGILVLHIWYFHYSCTISLLTSEHDGTILSLMYAMGVANDQLVPYASSLIMEIYRNGSNFEIEVSHLKYENAEKLAKLMYNKLVVSYEEQQAVRYVTF</sequence>
<evidence type="ECO:0000256" key="1">
    <source>
        <dbReference type="SAM" id="Phobius"/>
    </source>
</evidence>
<evidence type="ECO:0000313" key="2">
    <source>
        <dbReference type="EMBL" id="VDM55716.1"/>
    </source>
</evidence>
<organism evidence="4">
    <name type="scientific">Angiostrongylus costaricensis</name>
    <name type="common">Nematode worm</name>
    <dbReference type="NCBI Taxonomy" id="334426"/>
    <lineage>
        <taxon>Eukaryota</taxon>
        <taxon>Metazoa</taxon>
        <taxon>Ecdysozoa</taxon>
        <taxon>Nematoda</taxon>
        <taxon>Chromadorea</taxon>
        <taxon>Rhabditida</taxon>
        <taxon>Rhabditina</taxon>
        <taxon>Rhabditomorpha</taxon>
        <taxon>Strongyloidea</taxon>
        <taxon>Metastrongylidae</taxon>
        <taxon>Angiostrongylus</taxon>
    </lineage>
</organism>
<evidence type="ECO:0000313" key="4">
    <source>
        <dbReference type="WBParaSite" id="ACOC_0000413001-mRNA-1"/>
    </source>
</evidence>
<feature type="transmembrane region" description="Helical" evidence="1">
    <location>
        <begin position="43"/>
        <end position="62"/>
    </location>
</feature>
<dbReference type="GO" id="GO:0016791">
    <property type="term" value="F:phosphatase activity"/>
    <property type="evidence" value="ECO:0007669"/>
    <property type="project" value="UniProtKB-ARBA"/>
</dbReference>
<dbReference type="Gene3D" id="3.40.50.1240">
    <property type="entry name" value="Phosphoglycerate mutase-like"/>
    <property type="match status" value="1"/>
</dbReference>
<protein>
    <submittedName>
        <fullName evidence="4">Piezo_RRas_bdg domain-containing protein</fullName>
    </submittedName>
</protein>
<reference evidence="4" key="1">
    <citation type="submission" date="2017-02" db="UniProtKB">
        <authorList>
            <consortium name="WormBaseParasite"/>
        </authorList>
    </citation>
    <scope>IDENTIFICATION</scope>
</reference>
<keyword evidence="1" id="KW-0812">Transmembrane</keyword>
<proteinExistence type="predicted"/>
<evidence type="ECO:0000313" key="3">
    <source>
        <dbReference type="Proteomes" id="UP000267027"/>
    </source>
</evidence>
<dbReference type="OrthoDB" id="258392at2759"/>
<dbReference type="AlphaFoldDB" id="A0A0R3PIF3"/>